<dbReference type="InterPro" id="IPR005546">
    <property type="entry name" value="Autotransporte_beta"/>
</dbReference>
<dbReference type="SUPFAM" id="SSF103515">
    <property type="entry name" value="Autotransporter"/>
    <property type="match status" value="1"/>
</dbReference>
<dbReference type="Proteomes" id="UP000005010">
    <property type="component" value="Chromosome"/>
</dbReference>
<dbReference type="PROSITE" id="PS51208">
    <property type="entry name" value="AUTOTRANSPORTER"/>
    <property type="match status" value="1"/>
</dbReference>
<sequence length="2969" mass="322933">MRAKKASLKRMLHQQRIKQSNFKSVKTAVLKKPSLWLMPLLLSGFVKGLYANGQDILGLQWGSRTQEVCVHHPWYALWSCDKWEKKVTNLKGNQLITQTWAGGNADNYYHTQNNENIVANLKNDNGTYYLSGLYNYTGGNDNGGNLTIELGNNATFNLGQSSGNSFTSWYPNGHTIITFDAGTINVNNSIEVGNRVGTGAGTHTGTATLNLNANKVNINSNISAYKTSQVNVGNTNSTITIGSISLNGNVCSSSVNWGVGANCSSTGPTYTFKGTSTSTNTTFNNESGSFNFENNAHFSGVKFNGGKFTFSKEFTATNNTAFNSGSFTFQGTSSFNNATFGNLTYTFNNQATFQNSTFNGGTYNFSNSENQNLIFSNSAFSNHSPMTIQGNATFKESFNNQNNDLKVQSATFENATFNNGGKLTIENNATFNNTSFNTSINTQNTDIKGSVTLSGSNKLENSATLDFGNAQVTLNQGTSFNITNLGSGKTTILSSSKDINYNSLLSHLLNSYTNTLKESASSQNTKTSTQESYAKGLWDIITYDNTQGHVTKVTKDNTDSANNGLGTYQVAYKVGDKIYGLEETFGKNSITIQAIASGDYTPPPSNPLSSSNSFDLANSAHINADMPWYNHQYYLPKSKDFTESGTYYLPSIQIWGSYNNTFKQTFSASNSNLVIGYNAIWSNHNVSSNDVVSFGDTSGSALSGHCGTWPYYQCAGTTNGTYSAHNVYITANLRSGNRVGTGGAANLTFNGIDNIKIDNAKITQNNAGIYSSSMTFSTQSMNSQNDLNGLNEQGKLSVYGTTFTNEAKDGTFTFNAGQATFENTNFNGGTYNFQGNSLDFENNNQFNRGTFNISAHNTTFNNANFNNDTSFDFNNSSATTSFKGDFTNTNKNIQIAGNAVFGNPITNNNSKIEIQDNTQATFNNTGSINIQGDATFNHVTFDSPTNIDVKNNVALGNITLKNLDNPLTFGEGTITFSGDTKININQAISNGNPIVIVSSSKAINYDTKDWAKDLWKIINYQGASSEKIVSNSSLNNGLGVYDVTYTIGDETYKMQETFSQNSISIKRLGVPMQFSSVNMEDPSNLYYKNILGFQTYIPKSYDNNLASNQNNVIYYYQDTIDFYASSAESFSQKFTGQNTAIVFGAKDIWTNASDAPQSNTIISFGDNKGAGSNDASGHCWNLQCLGFITAHYEAQKIYITGTIESGNRVSSGGGANLNFNGLQGIVLTNATLNNRSAGTNVLGVSQMNFSSNANIQAQNSHFIDNTAQNNGKPNFSFNALNMDFSNSSFRGYVGETQSIFKFQAKNAINFSNSTNLSQGLYQIQATNQVVFNNSNLSLSVNANKGVSTIEANQIIFNQNASINANNNARLNIHGNLSMGDTSSLNLNQKSVVEISDSATLNDKVSLILDNGSQINFNGATNFDSDNINVDLNNDSSIVFKGATSLGGQFNFSNNSSLNFQNSSTIANNTAFNFYNNAFSNSQSPITFHQALNVKARLSLGGNLLNSNNHSVLNLNGNHFTFSQQGSLNIANIDLLSNLSDNENRVYNIIQANMSDNNNWYKHINFFGMDITHGVYDPKTQSYSFIDPLNSSLRITESLKDNQLSITLSQILGVKNTLYNIAPEIFNYHKVYQQENGTYSYSDNAQGTFYLTSNIKGYYHPNSTYQASGNGNTATNNDTNSKNSQSAVVPQIYNAQGNPINALHIFNKGYDFNNLKSLGQMAFRLYPEIKKILGGNLSLSSLSHLQANKLNELEKLITPDDWKSISNFLNNASNSVVQNFDNGSLVIGATKIGQTNTNSAIYFGGQGYEKPCENTDVVCQQFRNTYLGQLLESSSADLGYINTTFNAKEIYLTGTLGSGNAWGTGGSASVTFNSATSLILNKANIVSSQTDGIFSMLGQEGINKVFNQAGLSQVLGEVAMQSIKKAGGLGSLVADMLGNDSVIGKTLTAEQKNETFDQLLGKQNFDNLMNSSGLNQVIKDLIKQKLGFFTGLVGGLAGIGGIDLQNPEKMIGNMSINELLGKQDLLNKITGYISANDIGQVMNVMLKDIVNPSSALKSDVETLGKEMIGKFLGQNTLQSIEDLLQNQQIKEVLDKILDAKGLGSIYEKGLGSLIPSLGDKGLLAPYGLSQVWQQGNFDFNAKGNVFVQNSSFSNANGGTLGFNAGGLLIFAGDNSINFSKHTGTLNLLSNQVSNIDITTLNASNGLNINATNNNVSVSQGNIYVNASCVSETPTNTTTSNTTNSTNICKPINMANSSKNTKNTSSNNNAQIVLNNNDESLSVTANNFNFSGNIYANGVVNLSSVKGFSNIKNLYLYDKAQFQGNNLIISKNASLEQNASFNTNNLIVQGIFNNGTLHGNVKVNKNLDIMQNGSLSTGVYGMQVGGNFNNFGTINFDLIGSQTPTTPLIQVGGVVNLNTADKPFINITNSVANNATYTLLKSSRYINYNINPNSLQSYLKLYTLIDINGHHIKDDNGVLTYLGQKVKLQDKGLLLSVSVDSTTQNTSNTTDKNDSSSQALTKESALKAPTKDNILSLSILYNQIKMSYGNKVMAFNAPTLQEYITSIQGKNALDKIYAIGGNRVINWFSKLMIDSQENPLFAPIYLEQHNLSELLNVAEDIKNTMSLISNPNFRNSASRLLEVASYTQQTSRLTKLSNFRAEAEPSFHERLLELKNKRFSDSNPNALDFILKYTERDKYKNNVWVQGVGGASFVAGGTGTLYGLNVGYDRFIKNVILGGYVAYGYSGFNGRILNSGSNNVNAGFYTRAFVKKSEITFSASETWGGNKTSITSNNSLLSVVNQRYNYNTWTTNLNGNYGYDFIFRHKSVVLKPQVGLSYYYMGLSGMKGKMNNPSYQQFATNANPSNKSILMVDVGVESRQYFGKNSYYFVTARLGKDIFVSSSGDKMVRFMGEDTLLYRKGGAYNTFASITTGGEMRLWHAIYVNAGIGARFGLQYQDINLTGNVGMRVVF</sequence>
<feature type="domain" description="Autotransporter" evidence="2">
    <location>
        <begin position="2694"/>
        <end position="2969"/>
    </location>
</feature>
<accession>I0EN73</accession>
<feature type="region of interest" description="Disordered" evidence="1">
    <location>
        <begin position="2500"/>
        <end position="2521"/>
    </location>
</feature>
<dbReference type="STRING" id="182217.HCW_05650"/>
<evidence type="ECO:0000313" key="3">
    <source>
        <dbReference type="EMBL" id="AFI04392.1"/>
    </source>
</evidence>
<protein>
    <submittedName>
        <fullName evidence="3">Vacuolating cytotoxin (VacA)-like protein</fullName>
    </submittedName>
</protein>
<dbReference type="InterPro" id="IPR036709">
    <property type="entry name" value="Autotransporte_beta_dom_sf"/>
</dbReference>
<evidence type="ECO:0000313" key="4">
    <source>
        <dbReference type="Proteomes" id="UP000005010"/>
    </source>
</evidence>
<dbReference type="HOGENOM" id="CLU_000633_0_0_7"/>
<proteinExistence type="predicted"/>
<dbReference type="PATRIC" id="fig|182217.3.peg.1198"/>
<dbReference type="SMART" id="SM00869">
    <property type="entry name" value="Autotransporter"/>
    <property type="match status" value="1"/>
</dbReference>
<dbReference type="InterPro" id="IPR004311">
    <property type="entry name" value="Vacuolating_cytotoxin_put"/>
</dbReference>
<dbReference type="Pfam" id="PF03077">
    <property type="entry name" value="VacA2"/>
    <property type="match status" value="3"/>
</dbReference>
<dbReference type="EMBL" id="CP003479">
    <property type="protein sequence ID" value="AFI04392.1"/>
    <property type="molecule type" value="Genomic_DNA"/>
</dbReference>
<feature type="compositionally biased region" description="Low complexity" evidence="1">
    <location>
        <begin position="2500"/>
        <end position="2516"/>
    </location>
</feature>
<keyword evidence="4" id="KW-1185">Reference proteome</keyword>
<name>I0EN73_HELC0</name>
<evidence type="ECO:0000256" key="1">
    <source>
        <dbReference type="SAM" id="MobiDB-lite"/>
    </source>
</evidence>
<dbReference type="KEGG" id="hce:HCW_05650"/>
<organism evidence="3 4">
    <name type="scientific">Helicobacter cetorum (strain ATCC BAA-429 / MIT 00-7128)</name>
    <dbReference type="NCBI Taxonomy" id="182217"/>
    <lineage>
        <taxon>Bacteria</taxon>
        <taxon>Pseudomonadati</taxon>
        <taxon>Campylobacterota</taxon>
        <taxon>Epsilonproteobacteria</taxon>
        <taxon>Campylobacterales</taxon>
        <taxon>Helicobacteraceae</taxon>
        <taxon>Helicobacter</taxon>
    </lineage>
</organism>
<reference evidence="4" key="1">
    <citation type="submission" date="2012-04" db="EMBL/GenBank/DDBJ databases">
        <title>Complete genome sequence of Helicobacter cetorum strain MIT 00-7128.</title>
        <authorList>
            <person name="Kersulyte D."/>
            <person name="Berg D.E."/>
        </authorList>
    </citation>
    <scope>NUCLEOTIDE SEQUENCE [LARGE SCALE GENOMIC DNA]</scope>
    <source>
        <strain evidence="4">MIT 00-7128</strain>
    </source>
</reference>
<dbReference type="eggNOG" id="COG1196">
    <property type="taxonomic scope" value="Bacteria"/>
</dbReference>
<evidence type="ECO:0000259" key="2">
    <source>
        <dbReference type="PROSITE" id="PS51208"/>
    </source>
</evidence>
<gene>
    <name evidence="3" type="ordered locus">HCW_05650</name>
</gene>